<feature type="region of interest" description="Disordered" evidence="1">
    <location>
        <begin position="456"/>
        <end position="482"/>
    </location>
</feature>
<sequence length="670" mass="75754">MSHKPRHPLYDRINKPIFFHMVPYRLIPLLAILHQINNVFSTLQSGELKIQVNDGEYSMSSCQTCIIDSLGATRMKLKSYTSNAFESVATYEIIGSNFVFANLRLDCDSKEKCIIEKLTMSSSKQWRTMVSEEPVISLDKLSRYILTSKFSASVLCMACLQENAAARSIGKFWITAVTFIDHIFYVFEDSKTLPCVSTCKAYCPDLSVQEETAFILELVRQLPFKKTQKTPLFNVPNASDAILSPQSIIQCLQPHKLLTTPTTIEDCRNCVALNYNKAVVSTQINLKLMLYIFAARWEDRTELVKCQEECGLIRVLQVTHANCLIPMNNHFLTFPDGEQMLGPPLKNGKAYPSTRKLSSGCVWAIDGGQYSSCSECLRTIEALNVQELSGSTSLISIHPFKHQLSDDRKGKLGECVFHHNCKKLLFVPNAMCLYESEYLRLGTVPHSYALLRDRRNPNMPTKRVSQFKRASPEDLPSSSFSSKYMGTQHQNGPGADHLPHAGLLENKNWLTLGPSSTSPVYTGAQKQDNLRSEHQPQSLLDADTHWLPLVSNHDNSKTNVIVVHWSENHQACVWCLALYEEVLLLSVKRSYAWMVEDPYPVIKCDVCGHLTKENAMTLDVFSLKPISRNDIESFHNDYENDCCSTTETSSKKRRRDESQSPATKTLALYQ</sequence>
<accession>A0A024G5D6</accession>
<dbReference type="AlphaFoldDB" id="A0A024G5D6"/>
<evidence type="ECO:0000313" key="3">
    <source>
        <dbReference type="Proteomes" id="UP000053237"/>
    </source>
</evidence>
<dbReference type="InParanoid" id="A0A024G5D6"/>
<keyword evidence="3" id="KW-1185">Reference proteome</keyword>
<comment type="caution">
    <text evidence="2">The sequence shown here is derived from an EMBL/GenBank/DDBJ whole genome shotgun (WGS) entry which is preliminary data.</text>
</comment>
<name>A0A024G5D6_9STRA</name>
<reference evidence="2 3" key="1">
    <citation type="submission" date="2012-05" db="EMBL/GenBank/DDBJ databases">
        <title>Recombination and specialization in a pathogen metapopulation.</title>
        <authorList>
            <person name="Gardiner A."/>
            <person name="Kemen E."/>
            <person name="Schultz-Larsen T."/>
            <person name="MacLean D."/>
            <person name="Van Oosterhout C."/>
            <person name="Jones J.D.G."/>
        </authorList>
    </citation>
    <scope>NUCLEOTIDE SEQUENCE [LARGE SCALE GENOMIC DNA]</scope>
    <source>
        <strain evidence="2 3">Ac Nc2</strain>
    </source>
</reference>
<organism evidence="2 3">
    <name type="scientific">Albugo candida</name>
    <dbReference type="NCBI Taxonomy" id="65357"/>
    <lineage>
        <taxon>Eukaryota</taxon>
        <taxon>Sar</taxon>
        <taxon>Stramenopiles</taxon>
        <taxon>Oomycota</taxon>
        <taxon>Peronosporomycetes</taxon>
        <taxon>Albuginales</taxon>
        <taxon>Albuginaceae</taxon>
        <taxon>Albugo</taxon>
    </lineage>
</organism>
<dbReference type="Proteomes" id="UP000053237">
    <property type="component" value="Unassembled WGS sequence"/>
</dbReference>
<evidence type="ECO:0000313" key="2">
    <source>
        <dbReference type="EMBL" id="CCI41519.1"/>
    </source>
</evidence>
<evidence type="ECO:0000256" key="1">
    <source>
        <dbReference type="SAM" id="MobiDB-lite"/>
    </source>
</evidence>
<dbReference type="EMBL" id="CAIX01000020">
    <property type="protein sequence ID" value="CCI41519.1"/>
    <property type="molecule type" value="Genomic_DNA"/>
</dbReference>
<proteinExistence type="predicted"/>
<protein>
    <submittedName>
        <fullName evidence="2">Uncharacterized protein</fullName>
    </submittedName>
</protein>
<feature type="region of interest" description="Disordered" evidence="1">
    <location>
        <begin position="642"/>
        <end position="670"/>
    </location>
</feature>
<gene>
    <name evidence="2" type="ORF">BN9_023030</name>
</gene>